<dbReference type="GeneID" id="25413941"/>
<feature type="compositionally biased region" description="Acidic residues" evidence="1">
    <location>
        <begin position="78"/>
        <end position="87"/>
    </location>
</feature>
<evidence type="ECO:0000259" key="2">
    <source>
        <dbReference type="Pfam" id="PF22980"/>
    </source>
</evidence>
<dbReference type="InterPro" id="IPR054505">
    <property type="entry name" value="Myb_DNA-bind_8"/>
</dbReference>
<feature type="region of interest" description="Disordered" evidence="1">
    <location>
        <begin position="57"/>
        <end position="164"/>
    </location>
</feature>
<evidence type="ECO:0000313" key="3">
    <source>
        <dbReference type="EMBL" id="KEQ70996.1"/>
    </source>
</evidence>
<dbReference type="HOGENOM" id="CLU_1686202_0_0_1"/>
<dbReference type="AlphaFoldDB" id="A0A074X8N8"/>
<gene>
    <name evidence="3" type="ORF">M436DRAFT_65808</name>
</gene>
<feature type="domain" description="Myb-like DNA-binding" evidence="2">
    <location>
        <begin position="7"/>
        <end position="51"/>
    </location>
</feature>
<feature type="compositionally biased region" description="Basic residues" evidence="1">
    <location>
        <begin position="92"/>
        <end position="112"/>
    </location>
</feature>
<sequence>MAPITKDDHIVLLFSCIKNSKGAGQIDWNGVATDTGLTTNAASKRYNKLADDYGVRGVLRSGSGRVPAARAKNRAGNEEGEQGDAQEDQTRAKGKGRQTRRQGGSSKKRKMKHDSEDEDEADGDAEQAVDYDALDAADDENHLVKNELEADDDDEEASVRNGADAAVMTDCKNRLLLERIPTHHPLT</sequence>
<dbReference type="Pfam" id="PF22980">
    <property type="entry name" value="Myb_DNA-bind_8"/>
    <property type="match status" value="1"/>
</dbReference>
<dbReference type="OrthoDB" id="5353914at2759"/>
<reference evidence="3 4" key="1">
    <citation type="journal article" date="2014" name="BMC Genomics">
        <title>Genome sequencing of four Aureobasidium pullulans varieties: biotechnological potential, stress tolerance, and description of new species.</title>
        <authorList>
            <person name="Gostin Ar C."/>
            <person name="Ohm R.A."/>
            <person name="Kogej T."/>
            <person name="Sonjak S."/>
            <person name="Turk M."/>
            <person name="Zajc J."/>
            <person name="Zalar P."/>
            <person name="Grube M."/>
            <person name="Sun H."/>
            <person name="Han J."/>
            <person name="Sharma A."/>
            <person name="Chiniquy J."/>
            <person name="Ngan C.Y."/>
            <person name="Lipzen A."/>
            <person name="Barry K."/>
            <person name="Grigoriev I.V."/>
            <person name="Gunde-Cimerman N."/>
        </authorList>
    </citation>
    <scope>NUCLEOTIDE SEQUENCE [LARGE SCALE GENOMIC DNA]</scope>
    <source>
        <strain evidence="3 4">CBS 147.97</strain>
    </source>
</reference>
<feature type="compositionally biased region" description="Low complexity" evidence="1">
    <location>
        <begin position="57"/>
        <end position="66"/>
    </location>
</feature>
<dbReference type="EMBL" id="KL584715">
    <property type="protein sequence ID" value="KEQ70996.1"/>
    <property type="molecule type" value="Genomic_DNA"/>
</dbReference>
<keyword evidence="4" id="KW-1185">Reference proteome</keyword>
<organism evidence="3 4">
    <name type="scientific">Aureobasidium namibiae CBS 147.97</name>
    <dbReference type="NCBI Taxonomy" id="1043004"/>
    <lineage>
        <taxon>Eukaryota</taxon>
        <taxon>Fungi</taxon>
        <taxon>Dikarya</taxon>
        <taxon>Ascomycota</taxon>
        <taxon>Pezizomycotina</taxon>
        <taxon>Dothideomycetes</taxon>
        <taxon>Dothideomycetidae</taxon>
        <taxon>Dothideales</taxon>
        <taxon>Saccotheciaceae</taxon>
        <taxon>Aureobasidium</taxon>
    </lineage>
</organism>
<feature type="compositionally biased region" description="Basic and acidic residues" evidence="1">
    <location>
        <begin position="139"/>
        <end position="148"/>
    </location>
</feature>
<protein>
    <recommendedName>
        <fullName evidence="2">Myb-like DNA-binding domain-containing protein</fullName>
    </recommendedName>
</protein>
<feature type="compositionally biased region" description="Acidic residues" evidence="1">
    <location>
        <begin position="116"/>
        <end position="138"/>
    </location>
</feature>
<dbReference type="Proteomes" id="UP000027730">
    <property type="component" value="Unassembled WGS sequence"/>
</dbReference>
<evidence type="ECO:0000256" key="1">
    <source>
        <dbReference type="SAM" id="MobiDB-lite"/>
    </source>
</evidence>
<name>A0A074X8N8_9PEZI</name>
<dbReference type="RefSeq" id="XP_013425236.1">
    <property type="nucleotide sequence ID" value="XM_013569782.1"/>
</dbReference>
<accession>A0A074X8N8</accession>
<evidence type="ECO:0000313" key="4">
    <source>
        <dbReference type="Proteomes" id="UP000027730"/>
    </source>
</evidence>
<proteinExistence type="predicted"/>